<reference evidence="9 10" key="1">
    <citation type="journal article" date="2012" name="J. Bacteriol.">
        <title>Complete genome sequence of strain 1860, a crenarchaeon of the genus pyrobaculum able to grow with various electron acceptors.</title>
        <authorList>
            <person name="Mardanov A.V."/>
            <person name="Gumerov V.M."/>
            <person name="Slobodkina G.B."/>
            <person name="Beletsky A.V."/>
            <person name="Bonch-Osmolovskaya E.A."/>
            <person name="Ravin N.V."/>
            <person name="Skryabin K.G."/>
        </authorList>
    </citation>
    <scope>NUCLEOTIDE SEQUENCE [LARGE SCALE GENOMIC DNA]</scope>
    <source>
        <strain evidence="9 10">1860</strain>
    </source>
</reference>
<dbReference type="eggNOG" id="arCOG04194">
    <property type="taxonomic scope" value="Archaea"/>
</dbReference>
<dbReference type="InterPro" id="IPR021127">
    <property type="entry name" value="CRISPR_associated_Cas2"/>
</dbReference>
<evidence type="ECO:0000256" key="2">
    <source>
        <dbReference type="ARBA" id="ARBA00022722"/>
    </source>
</evidence>
<keyword evidence="10" id="KW-1185">Reference proteome</keyword>
<dbReference type="AlphaFoldDB" id="G7VBM0"/>
<keyword evidence="7 8" id="KW-0051">Antiviral defense</keyword>
<dbReference type="STRING" id="1104324.P186_1013"/>
<name>G7VBM0_9CREN</name>
<evidence type="ECO:0000256" key="5">
    <source>
        <dbReference type="ARBA" id="ARBA00022801"/>
    </source>
</evidence>
<dbReference type="Gene3D" id="3.30.70.240">
    <property type="match status" value="1"/>
</dbReference>
<evidence type="ECO:0000256" key="4">
    <source>
        <dbReference type="ARBA" id="ARBA00022759"/>
    </source>
</evidence>
<dbReference type="Pfam" id="PF09827">
    <property type="entry name" value="CRISPR_Cas2"/>
    <property type="match status" value="1"/>
</dbReference>
<organism evidence="9 10">
    <name type="scientific">Pyrobaculum ferrireducens</name>
    <dbReference type="NCBI Taxonomy" id="1104324"/>
    <lineage>
        <taxon>Archaea</taxon>
        <taxon>Thermoproteota</taxon>
        <taxon>Thermoprotei</taxon>
        <taxon>Thermoproteales</taxon>
        <taxon>Thermoproteaceae</taxon>
        <taxon>Pyrobaculum</taxon>
    </lineage>
</organism>
<evidence type="ECO:0000256" key="3">
    <source>
        <dbReference type="ARBA" id="ARBA00022723"/>
    </source>
</evidence>
<evidence type="ECO:0000256" key="1">
    <source>
        <dbReference type="ARBA" id="ARBA00001946"/>
    </source>
</evidence>
<dbReference type="GO" id="GO:0004521">
    <property type="term" value="F:RNA endonuclease activity"/>
    <property type="evidence" value="ECO:0007669"/>
    <property type="project" value="InterPro"/>
</dbReference>
<dbReference type="GO" id="GO:0043571">
    <property type="term" value="P:maintenance of CRISPR repeat elements"/>
    <property type="evidence" value="ECO:0007669"/>
    <property type="project" value="UniProtKB-UniRule"/>
</dbReference>
<comment type="function">
    <text evidence="8">CRISPR (clustered regularly interspaced short palindromic repeat), is an adaptive immune system that provides protection against mobile genetic elements (viruses, transposable elements and conjugative plasmids). CRISPR clusters contain sequences complementary to antecedent mobile elements and target invading nucleic acids. CRISPR clusters are transcribed and processed into CRISPR RNA (crRNA). Functions as a ssRNA-specific endoribonuclease. Involved in the integration of spacer DNA into the CRISPR cassette.</text>
</comment>
<dbReference type="PANTHER" id="PTHR34405:SF3">
    <property type="entry name" value="CRISPR-ASSOCIATED ENDORIBONUCLEASE CAS2 3"/>
    <property type="match status" value="1"/>
</dbReference>
<evidence type="ECO:0000256" key="7">
    <source>
        <dbReference type="ARBA" id="ARBA00023118"/>
    </source>
</evidence>
<comment type="subunit">
    <text evidence="8">Homodimer, forms a heterotetramer with a Cas1 homodimer.</text>
</comment>
<evidence type="ECO:0000256" key="8">
    <source>
        <dbReference type="HAMAP-Rule" id="MF_01471"/>
    </source>
</evidence>
<dbReference type="SUPFAM" id="SSF143430">
    <property type="entry name" value="TTP0101/SSO1404-like"/>
    <property type="match status" value="1"/>
</dbReference>
<dbReference type="PANTHER" id="PTHR34405">
    <property type="entry name" value="CRISPR-ASSOCIATED ENDORIBONUCLEASE CAS2"/>
    <property type="match status" value="1"/>
</dbReference>
<protein>
    <recommendedName>
        <fullName evidence="8">CRISPR-associated endoribonuclease Cas2</fullName>
        <ecNumber evidence="8">3.1.-.-</ecNumber>
    </recommendedName>
</protein>
<dbReference type="EMBL" id="CP003098">
    <property type="protein sequence ID" value="AET32450.1"/>
    <property type="molecule type" value="Genomic_DNA"/>
</dbReference>
<feature type="binding site" evidence="8">
    <location>
        <position position="13"/>
    </location>
    <ligand>
        <name>Mg(2+)</name>
        <dbReference type="ChEBI" id="CHEBI:18420"/>
        <note>catalytic</note>
    </ligand>
</feature>
<keyword evidence="3 8" id="KW-0479">Metal-binding</keyword>
<dbReference type="InterPro" id="IPR019199">
    <property type="entry name" value="Virulence_VapD/CRISPR_Cas2"/>
</dbReference>
<dbReference type="KEGG" id="pyr:P186_1013"/>
<keyword evidence="2 8" id="KW-0540">Nuclease</keyword>
<evidence type="ECO:0000313" key="10">
    <source>
        <dbReference type="Proteomes" id="UP000005867"/>
    </source>
</evidence>
<dbReference type="HOGENOM" id="CLU_161124_2_0_2"/>
<dbReference type="NCBIfam" id="TIGR01573">
    <property type="entry name" value="cas2"/>
    <property type="match status" value="1"/>
</dbReference>
<dbReference type="GO" id="GO:0051607">
    <property type="term" value="P:defense response to virus"/>
    <property type="evidence" value="ECO:0007669"/>
    <property type="project" value="UniProtKB-UniRule"/>
</dbReference>
<evidence type="ECO:0000313" key="9">
    <source>
        <dbReference type="EMBL" id="AET32450.1"/>
    </source>
</evidence>
<dbReference type="GO" id="GO:0046872">
    <property type="term" value="F:metal ion binding"/>
    <property type="evidence" value="ECO:0007669"/>
    <property type="project" value="UniProtKB-UniRule"/>
</dbReference>
<accession>G7VBM0</accession>
<dbReference type="HAMAP" id="MF_01471">
    <property type="entry name" value="Cas2"/>
    <property type="match status" value="1"/>
</dbReference>
<comment type="similarity">
    <text evidence="8">Belongs to the CRISPR-associated endoribonuclease Cas2 protein family.</text>
</comment>
<comment type="cofactor">
    <cofactor evidence="1 8">
        <name>Mg(2+)</name>
        <dbReference type="ChEBI" id="CHEBI:18420"/>
    </cofactor>
</comment>
<dbReference type="EC" id="3.1.-.-" evidence="8"/>
<dbReference type="CDD" id="cd09725">
    <property type="entry name" value="Cas2_I_II_III"/>
    <property type="match status" value="1"/>
</dbReference>
<sequence length="98" mass="10803">MFGVELYLLVIYDISDDELRVRVADFLKSKGLVRVQRPAFIGPGSTALKREVEAGLAGLVRGRRGVNVQVFLLTGACYKTRSVVGDVRYEWDGGLVVT</sequence>
<dbReference type="GO" id="GO:0016787">
    <property type="term" value="F:hydrolase activity"/>
    <property type="evidence" value="ECO:0007669"/>
    <property type="project" value="UniProtKB-KW"/>
</dbReference>
<keyword evidence="6 8" id="KW-0460">Magnesium</keyword>
<evidence type="ECO:0000256" key="6">
    <source>
        <dbReference type="ARBA" id="ARBA00022842"/>
    </source>
</evidence>
<proteinExistence type="inferred from homology"/>
<gene>
    <name evidence="8" type="primary">cas2</name>
    <name evidence="9" type="ORF">P186_1013</name>
</gene>
<keyword evidence="4 8" id="KW-0255">Endonuclease</keyword>
<keyword evidence="5 8" id="KW-0378">Hydrolase</keyword>
<dbReference type="Proteomes" id="UP000005867">
    <property type="component" value="Chromosome"/>
</dbReference>